<comment type="caution">
    <text evidence="1">The sequence shown here is derived from an EMBL/GenBank/DDBJ whole genome shotgun (WGS) entry which is preliminary data.</text>
</comment>
<dbReference type="Proteomes" id="UP001478133">
    <property type="component" value="Unassembled WGS sequence"/>
</dbReference>
<proteinExistence type="predicted"/>
<name>A0ABV1HS30_9FIRM</name>
<accession>A0ABV1HS30</accession>
<organism evidence="1 2">
    <name type="scientific">Ruminococcoides intestinihominis</name>
    <dbReference type="NCBI Taxonomy" id="3133161"/>
    <lineage>
        <taxon>Bacteria</taxon>
        <taxon>Bacillati</taxon>
        <taxon>Bacillota</taxon>
        <taxon>Clostridia</taxon>
        <taxon>Eubacteriales</taxon>
        <taxon>Oscillospiraceae</taxon>
        <taxon>Ruminococcoides</taxon>
    </lineage>
</organism>
<dbReference type="EMBL" id="JBBMFI010000006">
    <property type="protein sequence ID" value="MEQ2565132.1"/>
    <property type="molecule type" value="Genomic_DNA"/>
</dbReference>
<feature type="non-terminal residue" evidence="1">
    <location>
        <position position="34"/>
    </location>
</feature>
<evidence type="ECO:0000313" key="2">
    <source>
        <dbReference type="Proteomes" id="UP001478133"/>
    </source>
</evidence>
<evidence type="ECO:0000313" key="1">
    <source>
        <dbReference type="EMBL" id="MEQ2565132.1"/>
    </source>
</evidence>
<reference evidence="1 2" key="1">
    <citation type="submission" date="2024-03" db="EMBL/GenBank/DDBJ databases">
        <title>Human intestinal bacterial collection.</title>
        <authorList>
            <person name="Pauvert C."/>
            <person name="Hitch T.C.A."/>
            <person name="Clavel T."/>
        </authorList>
    </citation>
    <scope>NUCLEOTIDE SEQUENCE [LARGE SCALE GENOMIC DNA]</scope>
    <source>
        <strain evidence="1 2">CLA-AP-H18</strain>
    </source>
</reference>
<gene>
    <name evidence="1" type="ORF">ABFO16_02645</name>
</gene>
<keyword evidence="2" id="KW-1185">Reference proteome</keyword>
<protein>
    <submittedName>
        <fullName evidence="1">Cell filamentation protein Fic</fullName>
    </submittedName>
</protein>
<sequence>MLENKLGMKNSAELAREEERLSKKKAVKLFENGV</sequence>